<evidence type="ECO:0000313" key="3">
    <source>
        <dbReference type="Proteomes" id="UP000595001"/>
    </source>
</evidence>
<evidence type="ECO:0000313" key="2">
    <source>
        <dbReference type="EMBL" id="QPV63298.1"/>
    </source>
</evidence>
<dbReference type="Gene3D" id="2.40.10.480">
    <property type="match status" value="2"/>
</dbReference>
<dbReference type="OrthoDB" id="136681at2157"/>
<dbReference type="Gene3D" id="2.40.128.630">
    <property type="match status" value="2"/>
</dbReference>
<dbReference type="GeneID" id="60587087"/>
<accession>A0A7T3KVS4</accession>
<protein>
    <submittedName>
        <fullName evidence="2">PQQ-binding-like beta-propeller repeat protein</fullName>
    </submittedName>
</protein>
<dbReference type="AlphaFoldDB" id="A0A7T3KVS4"/>
<feature type="domain" description="Pyrrolo-quinoline quinone repeat" evidence="1">
    <location>
        <begin position="64"/>
        <end position="163"/>
    </location>
</feature>
<proteinExistence type="predicted"/>
<dbReference type="InterPro" id="IPR002372">
    <property type="entry name" value="PQQ_rpt_dom"/>
</dbReference>
<dbReference type="Pfam" id="PF13360">
    <property type="entry name" value="PQQ_2"/>
    <property type="match status" value="2"/>
</dbReference>
<dbReference type="SUPFAM" id="SSF50998">
    <property type="entry name" value="Quinoprotein alcohol dehydrogenase-like"/>
    <property type="match status" value="1"/>
</dbReference>
<dbReference type="SMART" id="SM00564">
    <property type="entry name" value="PQQ"/>
    <property type="match status" value="6"/>
</dbReference>
<evidence type="ECO:0000259" key="1">
    <source>
        <dbReference type="Pfam" id="PF13360"/>
    </source>
</evidence>
<dbReference type="Proteomes" id="UP000595001">
    <property type="component" value="Chromosome"/>
</dbReference>
<organism evidence="2 3">
    <name type="scientific">Halosimplex litoreum</name>
    <dbReference type="NCBI Taxonomy" id="1198301"/>
    <lineage>
        <taxon>Archaea</taxon>
        <taxon>Methanobacteriati</taxon>
        <taxon>Methanobacteriota</taxon>
        <taxon>Stenosarchaea group</taxon>
        <taxon>Halobacteria</taxon>
        <taxon>Halobacteriales</taxon>
        <taxon>Haloarculaceae</taxon>
        <taxon>Halosimplex</taxon>
    </lineage>
</organism>
<dbReference type="PANTHER" id="PTHR34512">
    <property type="entry name" value="CELL SURFACE PROTEIN"/>
    <property type="match status" value="1"/>
</dbReference>
<sequence>MTAKPVVSEERLFAGSEAGALRAYAPSGDLAWQRDLSSQVRDLTVADGTLLALVGTDELWSSHTVHALDAASGRERWTFSPTDWWLEVMAASDGTAYVATADDSISGSGETLYALALDGGDVEWSTEVGDPREAVVTDDGVFVSAHGRVHGFDRADGRKRWDRSAEEVYSTLAVVDGTVVYADQSEADGVYSELLGLDAASGEERWRFDSWAVTATVAGDGDLFAGGARTARLDPADGSARWTVEKPGLLTDASLIGSRLYAGGDELHALARDGGERAWTWAPDPPQGGVSAAGVVDGTLYLDAYHDAEIRDQYKFAVDTATGDGRWTFETGTELTGLAVDTDLAVAGGQDGVLYALR</sequence>
<dbReference type="RefSeq" id="WP_198062088.1">
    <property type="nucleotide sequence ID" value="NZ_CP065856.1"/>
</dbReference>
<dbReference type="EMBL" id="CP065856">
    <property type="protein sequence ID" value="QPV63298.1"/>
    <property type="molecule type" value="Genomic_DNA"/>
</dbReference>
<feature type="domain" description="Pyrrolo-quinoline quinone repeat" evidence="1">
    <location>
        <begin position="231"/>
        <end position="356"/>
    </location>
</feature>
<gene>
    <name evidence="2" type="ORF">I7X12_01300</name>
</gene>
<reference evidence="2 3" key="1">
    <citation type="submission" date="2020-12" db="EMBL/GenBank/DDBJ databases">
        <title>Halosimplex halophilum sp. nov. and Halosimplex salinum sp. nov., two new members of the genus Halosimplex.</title>
        <authorList>
            <person name="Cui H.L."/>
        </authorList>
    </citation>
    <scope>NUCLEOTIDE SEQUENCE [LARGE SCALE GENOMIC DNA]</scope>
    <source>
        <strain evidence="2 3">YGH94</strain>
    </source>
</reference>
<dbReference type="KEGG" id="hlt:I7X12_01300"/>
<name>A0A7T3KVS4_9EURY</name>
<dbReference type="InterPro" id="IPR011047">
    <property type="entry name" value="Quinoprotein_ADH-like_sf"/>
</dbReference>
<keyword evidence="3" id="KW-1185">Reference proteome</keyword>
<dbReference type="InterPro" id="IPR018391">
    <property type="entry name" value="PQQ_b-propeller_rpt"/>
</dbReference>
<dbReference type="PANTHER" id="PTHR34512:SF30">
    <property type="entry name" value="OUTER MEMBRANE PROTEIN ASSEMBLY FACTOR BAMB"/>
    <property type="match status" value="1"/>
</dbReference>